<evidence type="ECO:0000313" key="3">
    <source>
        <dbReference type="Proteomes" id="UP000027866"/>
    </source>
</evidence>
<reference evidence="2 3" key="1">
    <citation type="submission" date="2014-04" db="EMBL/GenBank/DDBJ databases">
        <title>A comprehensive comparison of genomes of Erythrobacter spp. Strains.</title>
        <authorList>
            <person name="Zheng Q."/>
        </authorList>
    </citation>
    <scope>NUCLEOTIDE SEQUENCE [LARGE SCALE GENOMIC DNA]</scope>
    <source>
        <strain evidence="2 3">DSM 8509</strain>
    </source>
</reference>
<dbReference type="Proteomes" id="UP000027866">
    <property type="component" value="Unassembled WGS sequence"/>
</dbReference>
<comment type="caution">
    <text evidence="2">The sequence shown here is derived from an EMBL/GenBank/DDBJ whole genome shotgun (WGS) entry which is preliminary data.</text>
</comment>
<dbReference type="AlphaFoldDB" id="A0A074N5M8"/>
<feature type="signal peptide" evidence="1">
    <location>
        <begin position="1"/>
        <end position="23"/>
    </location>
</feature>
<dbReference type="EMBL" id="JMIX01000006">
    <property type="protein sequence ID" value="KEO93287.1"/>
    <property type="molecule type" value="Genomic_DNA"/>
</dbReference>
<protein>
    <submittedName>
        <fullName evidence="2">Uncharacterized protein</fullName>
    </submittedName>
</protein>
<dbReference type="PATRIC" id="fig|39960.10.peg.2588"/>
<accession>A0A074N5M8</accession>
<dbReference type="RefSeq" id="WP_069297542.1">
    <property type="nucleotide sequence ID" value="NZ_CP017057.1"/>
</dbReference>
<name>A0A074N5M8_9SPHN</name>
<evidence type="ECO:0000313" key="2">
    <source>
        <dbReference type="EMBL" id="KEO93287.1"/>
    </source>
</evidence>
<keyword evidence="3" id="KW-1185">Reference proteome</keyword>
<gene>
    <name evidence="2" type="ORF">EH32_11230</name>
</gene>
<dbReference type="KEGG" id="elq:Ga0102493_11333"/>
<evidence type="ECO:0000256" key="1">
    <source>
        <dbReference type="SAM" id="SignalP"/>
    </source>
</evidence>
<dbReference type="OrthoDB" id="7391161at2"/>
<feature type="chain" id="PRO_5001699222" evidence="1">
    <location>
        <begin position="24"/>
        <end position="271"/>
    </location>
</feature>
<organism evidence="2 3">
    <name type="scientific">Erythrobacter litoralis</name>
    <dbReference type="NCBI Taxonomy" id="39960"/>
    <lineage>
        <taxon>Bacteria</taxon>
        <taxon>Pseudomonadati</taxon>
        <taxon>Pseudomonadota</taxon>
        <taxon>Alphaproteobacteria</taxon>
        <taxon>Sphingomonadales</taxon>
        <taxon>Erythrobacteraceae</taxon>
        <taxon>Erythrobacter/Porphyrobacter group</taxon>
        <taxon>Erythrobacter</taxon>
    </lineage>
</organism>
<keyword evidence="1" id="KW-0732">Signal</keyword>
<proteinExistence type="predicted"/>
<sequence length="271" mass="29179">MNAFIPSLAVVLAVLMPAGLPLAASVAAQEPAAPETASPFGSDPTPDQVIQFFTLFSADEGIAAALEPLVKEIMQPGEMEEGWEDAGIDILADLAAMEGGPGAFLLRDTDTEVLSAVDLFARSRPDLARFESYALRPEPVGLVEERVFLGAAPGIWLETAHQRERRGNALCYSGYIGVTLHSDRPVASWREQTAIEIATYFALIDQLAREEACNVYKKRDDGTYITRTYRPDGTRLALLDAETTPLVPMPASEIDAFLSETPGGLVVPTGQ</sequence>